<accession>A0A2M6WUE1</accession>
<organism evidence="2 3">
    <name type="scientific">Candidatus Falkowbacteria bacterium CG10_big_fil_rev_8_21_14_0_10_37_14</name>
    <dbReference type="NCBI Taxonomy" id="1974561"/>
    <lineage>
        <taxon>Bacteria</taxon>
        <taxon>Candidatus Falkowiibacteriota</taxon>
    </lineage>
</organism>
<dbReference type="Gene3D" id="3.30.700.10">
    <property type="entry name" value="Glycoprotein, Type 4 Pilin"/>
    <property type="match status" value="1"/>
</dbReference>
<sequence length="154" mass="16174">MSHKQNIGFTLVEVLLVIGIIAILASIVIIAINPAKQLAQARNTQRWSNVNTILNAVHQYAIDNNGTLPTSITNTALEVCVTGVATTTCSTGSLAELTALTTNETYFTSVPLDPSCPTACATNGVGYMIKKSANGRITVNAPDAELGEVISVTR</sequence>
<comment type="caution">
    <text evidence="2">The sequence shown here is derived from an EMBL/GenBank/DDBJ whole genome shotgun (WGS) entry which is preliminary data.</text>
</comment>
<dbReference type="Proteomes" id="UP000228533">
    <property type="component" value="Unassembled WGS sequence"/>
</dbReference>
<dbReference type="AlphaFoldDB" id="A0A2M6WUE1"/>
<evidence type="ECO:0008006" key="4">
    <source>
        <dbReference type="Google" id="ProtNLM"/>
    </source>
</evidence>
<dbReference type="EMBL" id="PFAM01000004">
    <property type="protein sequence ID" value="PIT96412.1"/>
    <property type="molecule type" value="Genomic_DNA"/>
</dbReference>
<dbReference type="InterPro" id="IPR012902">
    <property type="entry name" value="N_methyl_site"/>
</dbReference>
<reference evidence="3" key="1">
    <citation type="submission" date="2017-09" db="EMBL/GenBank/DDBJ databases">
        <title>Depth-based differentiation of microbial function through sediment-hosted aquifers and enrichment of novel symbionts in the deep terrestrial subsurface.</title>
        <authorList>
            <person name="Probst A.J."/>
            <person name="Ladd B."/>
            <person name="Jarett J.K."/>
            <person name="Geller-Mcgrath D.E."/>
            <person name="Sieber C.M.K."/>
            <person name="Emerson J.B."/>
            <person name="Anantharaman K."/>
            <person name="Thomas B.C."/>
            <person name="Malmstrom R."/>
            <person name="Stieglmeier M."/>
            <person name="Klingl A."/>
            <person name="Woyke T."/>
            <person name="Ryan C.M."/>
            <person name="Banfield J.F."/>
        </authorList>
    </citation>
    <scope>NUCLEOTIDE SEQUENCE [LARGE SCALE GENOMIC DNA]</scope>
</reference>
<evidence type="ECO:0000313" key="2">
    <source>
        <dbReference type="EMBL" id="PIT96412.1"/>
    </source>
</evidence>
<dbReference type="Pfam" id="PF07963">
    <property type="entry name" value="N_methyl"/>
    <property type="match status" value="1"/>
</dbReference>
<keyword evidence="1" id="KW-0812">Transmembrane</keyword>
<proteinExistence type="predicted"/>
<gene>
    <name evidence="2" type="ORF">COT94_00420</name>
</gene>
<keyword evidence="1" id="KW-1133">Transmembrane helix</keyword>
<dbReference type="PANTHER" id="PTHR30093">
    <property type="entry name" value="GENERAL SECRETION PATHWAY PROTEIN G"/>
    <property type="match status" value="1"/>
</dbReference>
<evidence type="ECO:0000256" key="1">
    <source>
        <dbReference type="SAM" id="Phobius"/>
    </source>
</evidence>
<keyword evidence="1" id="KW-0472">Membrane</keyword>
<dbReference type="InterPro" id="IPR045584">
    <property type="entry name" value="Pilin-like"/>
</dbReference>
<protein>
    <recommendedName>
        <fullName evidence="4">Type II secretion system protein</fullName>
    </recommendedName>
</protein>
<dbReference type="SUPFAM" id="SSF54523">
    <property type="entry name" value="Pili subunits"/>
    <property type="match status" value="1"/>
</dbReference>
<feature type="transmembrane region" description="Helical" evidence="1">
    <location>
        <begin position="7"/>
        <end position="32"/>
    </location>
</feature>
<name>A0A2M6WUE1_9BACT</name>
<evidence type="ECO:0000313" key="3">
    <source>
        <dbReference type="Proteomes" id="UP000228533"/>
    </source>
</evidence>
<dbReference type="NCBIfam" id="TIGR02532">
    <property type="entry name" value="IV_pilin_GFxxxE"/>
    <property type="match status" value="1"/>
</dbReference>